<dbReference type="RefSeq" id="WP_067707481.1">
    <property type="nucleotide sequence ID" value="NZ_LLZH01000342.1"/>
</dbReference>
<dbReference type="OrthoDB" id="3483802at2"/>
<feature type="transmembrane region" description="Helical" evidence="1">
    <location>
        <begin position="6"/>
        <end position="23"/>
    </location>
</feature>
<feature type="transmembrane region" description="Helical" evidence="1">
    <location>
        <begin position="65"/>
        <end position="83"/>
    </location>
</feature>
<comment type="caution">
    <text evidence="2">The sequence shown here is derived from an EMBL/GenBank/DDBJ whole genome shotgun (WGS) entry which is preliminary data.</text>
</comment>
<sequence length="95" mass="9519">MTAVSLVTAVTIGLVTGLVGRLVTTHRRGAPLWLPPAVGIGAAVFATVALRMADAGATGPTAVEVLLQVVFAAAGVALVAITTDRAHYDRTGGAR</sequence>
<dbReference type="Proteomes" id="UP000053244">
    <property type="component" value="Unassembled WGS sequence"/>
</dbReference>
<reference evidence="2 3" key="1">
    <citation type="submission" date="2015-10" db="EMBL/GenBank/DDBJ databases">
        <authorList>
            <person name="Gilbert D.G."/>
        </authorList>
    </citation>
    <scope>NUCLEOTIDE SEQUENCE [LARGE SCALE GENOMIC DNA]</scope>
    <source>
        <strain evidence="2 3">NRRL B-16712</strain>
    </source>
</reference>
<accession>A0A101J8T9</accession>
<keyword evidence="1" id="KW-1133">Transmembrane helix</keyword>
<name>A0A101J8T9_9ACTN</name>
<evidence type="ECO:0000256" key="1">
    <source>
        <dbReference type="SAM" id="Phobius"/>
    </source>
</evidence>
<evidence type="ECO:0000313" key="3">
    <source>
        <dbReference type="Proteomes" id="UP000053244"/>
    </source>
</evidence>
<feature type="transmembrane region" description="Helical" evidence="1">
    <location>
        <begin position="32"/>
        <end position="53"/>
    </location>
</feature>
<evidence type="ECO:0008006" key="4">
    <source>
        <dbReference type="Google" id="ProtNLM"/>
    </source>
</evidence>
<gene>
    <name evidence="2" type="ORF">ADL15_48465</name>
</gene>
<proteinExistence type="predicted"/>
<evidence type="ECO:0000313" key="2">
    <source>
        <dbReference type="EMBL" id="KUL22378.1"/>
    </source>
</evidence>
<dbReference type="AlphaFoldDB" id="A0A101J8T9"/>
<keyword evidence="1" id="KW-0812">Transmembrane</keyword>
<protein>
    <recommendedName>
        <fullName evidence="4">Transglycosylase</fullName>
    </recommendedName>
</protein>
<organism evidence="2 3">
    <name type="scientific">Actinoplanes awajinensis subsp. mycoplanecinus</name>
    <dbReference type="NCBI Taxonomy" id="135947"/>
    <lineage>
        <taxon>Bacteria</taxon>
        <taxon>Bacillati</taxon>
        <taxon>Actinomycetota</taxon>
        <taxon>Actinomycetes</taxon>
        <taxon>Micromonosporales</taxon>
        <taxon>Micromonosporaceae</taxon>
        <taxon>Actinoplanes</taxon>
    </lineage>
</organism>
<keyword evidence="3" id="KW-1185">Reference proteome</keyword>
<keyword evidence="1" id="KW-0472">Membrane</keyword>
<dbReference type="EMBL" id="LLZH01000342">
    <property type="protein sequence ID" value="KUL22378.1"/>
    <property type="molecule type" value="Genomic_DNA"/>
</dbReference>